<sequence length="631" mass="69136">MPGTPNCFTVAEPISALDACADFSQYAQLRVCGDTIFWLASHPETGSVALWQADHSGICQVNTGPDSIRSRLNGYGGGAYAVLPGRVIWVADDQRVWQLDRITGKRTLLVPDADNTWGGLVADPQHDRVLAVRERHQQQALMALGATGQVRLLHQGLDFYGAPAVSQDGTRVAWCSWQLPDMPWLQSTLWQATVTADGNIAGASGQPPPVSGSVQQPQFAGEHLWVISDHEGWWQPWQVTRKGGRDQWLKSTAPMLDHANAPWQLGERHSCPLREGGWARVQYRQGIGELWLERAGQCQRVAEGWTDFRDLTPSADGLVCIGRAAERHDAVLKVCADSGSATILAGGQVPDRSIMAPVAPVTFVVDAETPDTPSVQGFLYPPISAPTAAPPVILIAHGGPTSAAYAVYNPQVQFWCQRGFAVAEVNYTGSTGAGRDFRLRLAGRWGEADAQDMVRCADYLTAQGLVCTNNVFIQGRSSGGYTALMAAVQTDRFKAVGSLFGVTDPWRLRTATHRFESGYLDWLLGDPQSHYARWQARAPALHADRIRCPAIFFQGGKDAVVVPEQTRRMVAALQARGQPVELHWYEDEGHGFQRADNQAHMLESLYRFYGSLASDDPEIRQKDNEPAHKLS</sequence>
<protein>
    <submittedName>
        <fullName evidence="2">Prolyl oligopeptidase family serine peptidase</fullName>
    </submittedName>
</protein>
<gene>
    <name evidence="2" type="ORF">AAGT77_16025</name>
</gene>
<dbReference type="Gene3D" id="3.40.50.1820">
    <property type="entry name" value="alpha/beta hydrolase"/>
    <property type="match status" value="1"/>
</dbReference>
<dbReference type="PANTHER" id="PTHR43056">
    <property type="entry name" value="PEPTIDASE S9 PROLYL OLIGOPEPTIDASE"/>
    <property type="match status" value="1"/>
</dbReference>
<evidence type="ECO:0000259" key="1">
    <source>
        <dbReference type="Pfam" id="PF00326"/>
    </source>
</evidence>
<organism evidence="2 3">
    <name type="scientific">Marinobacter alkaliphilus</name>
    <dbReference type="NCBI Taxonomy" id="254719"/>
    <lineage>
        <taxon>Bacteria</taxon>
        <taxon>Pseudomonadati</taxon>
        <taxon>Pseudomonadota</taxon>
        <taxon>Gammaproteobacteria</taxon>
        <taxon>Pseudomonadales</taxon>
        <taxon>Marinobacteraceae</taxon>
        <taxon>Marinobacter</taxon>
    </lineage>
</organism>
<reference evidence="2 3" key="1">
    <citation type="submission" date="2024-04" db="EMBL/GenBank/DDBJ databases">
        <title>Marinobacter sp. SBY-1.</title>
        <authorList>
            <person name="Pan C."/>
        </authorList>
    </citation>
    <scope>NUCLEOTIDE SEQUENCE [LARGE SCALE GENOMIC DNA]</scope>
    <source>
        <strain evidence="2 3">SBY-1</strain>
    </source>
</reference>
<proteinExistence type="predicted"/>
<dbReference type="InterPro" id="IPR001375">
    <property type="entry name" value="Peptidase_S9_cat"/>
</dbReference>
<accession>A0ABZ3E159</accession>
<dbReference type="SUPFAM" id="SSF82171">
    <property type="entry name" value="DPP6 N-terminal domain-like"/>
    <property type="match status" value="1"/>
</dbReference>
<evidence type="ECO:0000313" key="3">
    <source>
        <dbReference type="Proteomes" id="UP001445268"/>
    </source>
</evidence>
<dbReference type="PANTHER" id="PTHR43056:SF5">
    <property type="entry name" value="PEPTIDASE S9 PROLYL OLIGOPEPTIDASE CATALYTIC DOMAIN-CONTAINING PROTEIN"/>
    <property type="match status" value="1"/>
</dbReference>
<dbReference type="Pfam" id="PF00326">
    <property type="entry name" value="Peptidase_S9"/>
    <property type="match status" value="1"/>
</dbReference>
<name>A0ABZ3E159_9GAMM</name>
<evidence type="ECO:0000313" key="2">
    <source>
        <dbReference type="EMBL" id="XAF53411.1"/>
    </source>
</evidence>
<feature type="domain" description="Peptidase S9 prolyl oligopeptidase catalytic" evidence="1">
    <location>
        <begin position="410"/>
        <end position="610"/>
    </location>
</feature>
<dbReference type="Proteomes" id="UP001445268">
    <property type="component" value="Chromosome"/>
</dbReference>
<dbReference type="SUPFAM" id="SSF53474">
    <property type="entry name" value="alpha/beta-Hydrolases"/>
    <property type="match status" value="1"/>
</dbReference>
<dbReference type="InterPro" id="IPR029058">
    <property type="entry name" value="AB_hydrolase_fold"/>
</dbReference>
<keyword evidence="3" id="KW-1185">Reference proteome</keyword>
<dbReference type="InterPro" id="IPR050585">
    <property type="entry name" value="Xaa-Pro_dipeptidyl-ppase/CocE"/>
</dbReference>
<dbReference type="RefSeq" id="WP_342631196.1">
    <property type="nucleotide sequence ID" value="NZ_CP152380.1"/>
</dbReference>
<dbReference type="EMBL" id="CP152380">
    <property type="protein sequence ID" value="XAF53411.1"/>
    <property type="molecule type" value="Genomic_DNA"/>
</dbReference>